<feature type="region of interest" description="Disordered" evidence="1">
    <location>
        <begin position="668"/>
        <end position="769"/>
    </location>
</feature>
<sequence>MASAFGFSVGDFISAAVLIKNVAEALKASGGATQEYQQVLVELEGLDRALKAVAALDPNTSNSNHVNAIRGMALSCQLPLRQFLEGLQKYDNFLGPFASGSSTSSVLRKAKWAMHKAESVRNLRAVLAAKVTSINLLLGLHVSESVSRIEPQIQQARSHLLSEILNNRQQQAQASATIEAKITSISNGFQGLNDKILASQTSIQNSLISLRDFGQQIISFLNSFPQEIRSLLQRILRTNVQIYFLLLHFQNNLTKGPSMLSDSNIFFEDALGRNRSLPYEWFRHWETFEGLLRAEFHDLPGESKVASGSYRLLDNRNKNQLITKENWKRVVFPGSTLLMAIVLENIRFRGRICPRPSCQNKLPSSERSYFACPKCGLDCHLSSYRPDLPDYSNGLNLEEDAYKVQKQQIDEDYRIFGTRFTPVEPMEINGTSFEIDIMSPHVSNEIQQEVLTSNTSTSVAMEDMTRKNLSGEYSSYQADAFGPPIFKEETATTTPLDTWLVSSSAPLESLQTPETIKAEAEIDELELFRHVHIDRSYEESIRSMEPENHRDWDDIQFNAQIFYRNLRDRFPQIPQYLQRRLAVANEERFKRLRRPKADDSRPRTSYQGLGRRSKSSDSEGKDGRCDPVPLESNTQATGVHKSYFDLVSRILLAPNRAETDSDLKAVFSSEADSDSEADSEVETDAHTDAEENDNEVSFWSQKRRKPGPFSSASGSSRRHDSLRGSDSYTFGSKGSINPRSESLSESSSQDFGDPLLSLPPPPIELGTQKSFQCDICGQEVEILGRREWK</sequence>
<keyword evidence="4" id="KW-1185">Reference proteome</keyword>
<dbReference type="AlphaFoldDB" id="A0AAV9X5Q8"/>
<name>A0AAV9X5Q8_9PEZI</name>
<reference evidence="3 4" key="1">
    <citation type="submission" date="2019-10" db="EMBL/GenBank/DDBJ databases">
        <authorList>
            <person name="Palmer J.M."/>
        </authorList>
    </citation>
    <scope>NUCLEOTIDE SEQUENCE [LARGE SCALE GENOMIC DNA]</scope>
    <source>
        <strain evidence="3 4">TWF694</strain>
    </source>
</reference>
<evidence type="ECO:0000313" key="3">
    <source>
        <dbReference type="EMBL" id="KAK6537414.1"/>
    </source>
</evidence>
<evidence type="ECO:0000256" key="1">
    <source>
        <dbReference type="SAM" id="MobiDB-lite"/>
    </source>
</evidence>
<feature type="compositionally biased region" description="Basic and acidic residues" evidence="1">
    <location>
        <begin position="592"/>
        <end position="602"/>
    </location>
</feature>
<comment type="caution">
    <text evidence="3">The sequence shown here is derived from an EMBL/GenBank/DDBJ whole genome shotgun (WGS) entry which is preliminary data.</text>
</comment>
<gene>
    <name evidence="3" type="ORF">TWF694_011601</name>
</gene>
<protein>
    <recommendedName>
        <fullName evidence="2">Ubiquitin-like domain-containing protein</fullName>
    </recommendedName>
</protein>
<proteinExistence type="predicted"/>
<dbReference type="Pfam" id="PF22893">
    <property type="entry name" value="ULD_2"/>
    <property type="match status" value="1"/>
</dbReference>
<dbReference type="PANTHER" id="PTHR38886:SF1">
    <property type="entry name" value="NACHT-NTPASE AND P-LOOP NTPASES N-TERMINAL DOMAIN-CONTAINING PROTEIN"/>
    <property type="match status" value="1"/>
</dbReference>
<dbReference type="PANTHER" id="PTHR38886">
    <property type="entry name" value="SESA DOMAIN-CONTAINING PROTEIN"/>
    <property type="match status" value="1"/>
</dbReference>
<dbReference type="InterPro" id="IPR054464">
    <property type="entry name" value="ULD_fung"/>
</dbReference>
<feature type="compositionally biased region" description="Basic and acidic residues" evidence="1">
    <location>
        <begin position="614"/>
        <end position="625"/>
    </location>
</feature>
<feature type="compositionally biased region" description="Polar residues" evidence="1">
    <location>
        <begin position="724"/>
        <end position="739"/>
    </location>
</feature>
<evidence type="ECO:0000259" key="2">
    <source>
        <dbReference type="Pfam" id="PF22893"/>
    </source>
</evidence>
<dbReference type="EMBL" id="JAVHJO010000009">
    <property type="protein sequence ID" value="KAK6537414.1"/>
    <property type="molecule type" value="Genomic_DNA"/>
</dbReference>
<evidence type="ECO:0000313" key="4">
    <source>
        <dbReference type="Proteomes" id="UP001365542"/>
    </source>
</evidence>
<feature type="compositionally biased region" description="Acidic residues" evidence="1">
    <location>
        <begin position="671"/>
        <end position="682"/>
    </location>
</feature>
<dbReference type="Proteomes" id="UP001365542">
    <property type="component" value="Unassembled WGS sequence"/>
</dbReference>
<feature type="domain" description="Ubiquitin-like" evidence="2">
    <location>
        <begin position="262"/>
        <end position="343"/>
    </location>
</feature>
<organism evidence="3 4">
    <name type="scientific">Orbilia ellipsospora</name>
    <dbReference type="NCBI Taxonomy" id="2528407"/>
    <lineage>
        <taxon>Eukaryota</taxon>
        <taxon>Fungi</taxon>
        <taxon>Dikarya</taxon>
        <taxon>Ascomycota</taxon>
        <taxon>Pezizomycotina</taxon>
        <taxon>Orbiliomycetes</taxon>
        <taxon>Orbiliales</taxon>
        <taxon>Orbiliaceae</taxon>
        <taxon>Orbilia</taxon>
    </lineage>
</organism>
<accession>A0AAV9X5Q8</accession>
<feature type="region of interest" description="Disordered" evidence="1">
    <location>
        <begin position="592"/>
        <end position="633"/>
    </location>
</feature>